<feature type="compositionally biased region" description="Polar residues" evidence="1">
    <location>
        <begin position="58"/>
        <end position="73"/>
    </location>
</feature>
<evidence type="ECO:0000313" key="3">
    <source>
        <dbReference type="Proteomes" id="UP000593567"/>
    </source>
</evidence>
<accession>A0A7J7KFH4</accession>
<keyword evidence="3" id="KW-1185">Reference proteome</keyword>
<proteinExistence type="predicted"/>
<name>A0A7J7KFH4_BUGNE</name>
<sequence>MNEADCNTECLHISYRVNCTSGEVHSNRTAHGRTILESRRPLDGRMYATGDSVTITSSSAETLSPHTIKGSSAPSTTSSTTTTLTTTTPTTATTTPTTATTTPTTTAPNKTTPATATTTTTTPNTTTTTPNTTTTTPNTTTTTPNTTTTTPTTTISNKTTPATATTTTTTPNMTTTTTTTPTTTTETTTTPSTTTESTSTTTRPEIYISCSCLDGKLYSVEGEKREVLEGSCVAACPHWSSTTDYCFCGKKAVLQYAKSCVEGEGQDYILDGPYICKVGEIESTISNETCECPEIVKVDQCDCHSGYGRIGEECHYHHLRPIEGVCSENNVNPYVCESKCSQYSDWKSWSTCAPCGIGNENGTYTRTRSCVFPDVFDYTTDYMGSEVCTTNETVTTECSCGYIWSEWGSCDCSSDKQERNRCAAKISEVTPTTMVTSTHADKNTNDSISNTTSDIQEETTPDPGELIGLATSESLVTDDRMYCYLLANILY</sequence>
<dbReference type="InterPro" id="IPR000884">
    <property type="entry name" value="TSP1_rpt"/>
</dbReference>
<dbReference type="EMBL" id="VXIV02000734">
    <property type="protein sequence ID" value="KAF6036388.1"/>
    <property type="molecule type" value="Genomic_DNA"/>
</dbReference>
<feature type="region of interest" description="Disordered" evidence="1">
    <location>
        <begin position="58"/>
        <end position="200"/>
    </location>
</feature>
<feature type="region of interest" description="Disordered" evidence="1">
    <location>
        <begin position="434"/>
        <end position="466"/>
    </location>
</feature>
<feature type="compositionally biased region" description="Polar residues" evidence="1">
    <location>
        <begin position="445"/>
        <end position="454"/>
    </location>
</feature>
<dbReference type="AlphaFoldDB" id="A0A7J7KFH4"/>
<feature type="compositionally biased region" description="Low complexity" evidence="1">
    <location>
        <begin position="74"/>
        <end position="200"/>
    </location>
</feature>
<reference evidence="2" key="1">
    <citation type="submission" date="2020-06" db="EMBL/GenBank/DDBJ databases">
        <title>Draft genome of Bugula neritina, a colonial animal packing powerful symbionts and potential medicines.</title>
        <authorList>
            <person name="Rayko M."/>
        </authorList>
    </citation>
    <scope>NUCLEOTIDE SEQUENCE [LARGE SCALE GENOMIC DNA]</scope>
    <source>
        <strain evidence="2">Kwan_BN1</strain>
    </source>
</reference>
<dbReference type="Proteomes" id="UP000593567">
    <property type="component" value="Unassembled WGS sequence"/>
</dbReference>
<protein>
    <submittedName>
        <fullName evidence="2">Uncharacterized protein</fullName>
    </submittedName>
</protein>
<gene>
    <name evidence="2" type="ORF">EB796_005304</name>
</gene>
<evidence type="ECO:0000313" key="2">
    <source>
        <dbReference type="EMBL" id="KAF6036388.1"/>
    </source>
</evidence>
<evidence type="ECO:0000256" key="1">
    <source>
        <dbReference type="SAM" id="MobiDB-lite"/>
    </source>
</evidence>
<comment type="caution">
    <text evidence="2">The sequence shown here is derived from an EMBL/GenBank/DDBJ whole genome shotgun (WGS) entry which is preliminary data.</text>
</comment>
<organism evidence="2 3">
    <name type="scientific">Bugula neritina</name>
    <name type="common">Brown bryozoan</name>
    <name type="synonym">Sertularia neritina</name>
    <dbReference type="NCBI Taxonomy" id="10212"/>
    <lineage>
        <taxon>Eukaryota</taxon>
        <taxon>Metazoa</taxon>
        <taxon>Spiralia</taxon>
        <taxon>Lophotrochozoa</taxon>
        <taxon>Bryozoa</taxon>
        <taxon>Gymnolaemata</taxon>
        <taxon>Cheilostomatida</taxon>
        <taxon>Flustrina</taxon>
        <taxon>Buguloidea</taxon>
        <taxon>Bugulidae</taxon>
        <taxon>Bugula</taxon>
    </lineage>
</organism>
<dbReference type="PROSITE" id="PS50092">
    <property type="entry name" value="TSP1"/>
    <property type="match status" value="1"/>
</dbReference>